<accession>A0ACB8AAF7</accession>
<evidence type="ECO:0000313" key="1">
    <source>
        <dbReference type="EMBL" id="KAH7910006.1"/>
    </source>
</evidence>
<sequence length="542" mass="60709">MVDSTSSLPPKSSGSDVHIVTRDSVEHNARVLQRRNDGHVYVHYEGLDKRLDEWIPESSLRPRTVKEEASPDILLNSTPGSNRKRKRSSSRPDSPVSPSPSGLLPLDTQDGRKSAELLLPESAVMTEEDFDIQHHKQITAKRNFDKVIFGQWQIKTWYFSPYPVAETELEDPGSSTPSSIAQSSKIPGVNRSTMRSHGRTSDLLAGGLTRSHLAGERSVLWICDRCFKYMAEGANWELHTKKCDRRHPPGRKVYQRGAHTIWQVDGAKDKLYCQNLSLFGKLFIDVKTLFFDCDNFLFYLLTDAESQRDHVLGFFSKEKISYDDYNLACIVVLPPYQRKGYGMLMIEFSYELSRRAGRIGTPERPLSDLGLRGYLTYWVSTLIRFFRRLLSVLPADLQQVTSVGGMPDISGLQSPSADDDGFLRIKKKRPKGWDGEMPDSGSPGTSFDGLDGALNSLRTIETISNPDGSATSHVVVRCTLVEIAHATNLRIEDAAFALNECGLLDMRSGSGGMVVITREKIEVVARERKVKNMCIKLGHVLL</sequence>
<gene>
    <name evidence="1" type="ORF">BJ138DRAFT_1136281</name>
</gene>
<name>A0ACB8AAF7_9AGAM</name>
<dbReference type="EMBL" id="MU267731">
    <property type="protein sequence ID" value="KAH7910006.1"/>
    <property type="molecule type" value="Genomic_DNA"/>
</dbReference>
<organism evidence="1 2">
    <name type="scientific">Hygrophoropsis aurantiaca</name>
    <dbReference type="NCBI Taxonomy" id="72124"/>
    <lineage>
        <taxon>Eukaryota</taxon>
        <taxon>Fungi</taxon>
        <taxon>Dikarya</taxon>
        <taxon>Basidiomycota</taxon>
        <taxon>Agaricomycotina</taxon>
        <taxon>Agaricomycetes</taxon>
        <taxon>Agaricomycetidae</taxon>
        <taxon>Boletales</taxon>
        <taxon>Coniophorineae</taxon>
        <taxon>Hygrophoropsidaceae</taxon>
        <taxon>Hygrophoropsis</taxon>
    </lineage>
</organism>
<reference evidence="1" key="1">
    <citation type="journal article" date="2021" name="New Phytol.">
        <title>Evolutionary innovations through gain and loss of genes in the ectomycorrhizal Boletales.</title>
        <authorList>
            <person name="Wu G."/>
            <person name="Miyauchi S."/>
            <person name="Morin E."/>
            <person name="Kuo A."/>
            <person name="Drula E."/>
            <person name="Varga T."/>
            <person name="Kohler A."/>
            <person name="Feng B."/>
            <person name="Cao Y."/>
            <person name="Lipzen A."/>
            <person name="Daum C."/>
            <person name="Hundley H."/>
            <person name="Pangilinan J."/>
            <person name="Johnson J."/>
            <person name="Barry K."/>
            <person name="LaButti K."/>
            <person name="Ng V."/>
            <person name="Ahrendt S."/>
            <person name="Min B."/>
            <person name="Choi I.G."/>
            <person name="Park H."/>
            <person name="Plett J.M."/>
            <person name="Magnuson J."/>
            <person name="Spatafora J.W."/>
            <person name="Nagy L.G."/>
            <person name="Henrissat B."/>
            <person name="Grigoriev I.V."/>
            <person name="Yang Z.L."/>
            <person name="Xu J."/>
            <person name="Martin F.M."/>
        </authorList>
    </citation>
    <scope>NUCLEOTIDE SEQUENCE</scope>
    <source>
        <strain evidence="1">ATCC 28755</strain>
    </source>
</reference>
<protein>
    <submittedName>
        <fullName evidence="1">Acyl-CoA N-acyltransferase</fullName>
    </submittedName>
</protein>
<keyword evidence="2" id="KW-1185">Reference proteome</keyword>
<evidence type="ECO:0000313" key="2">
    <source>
        <dbReference type="Proteomes" id="UP000790377"/>
    </source>
</evidence>
<dbReference type="Proteomes" id="UP000790377">
    <property type="component" value="Unassembled WGS sequence"/>
</dbReference>
<comment type="caution">
    <text evidence="1">The sequence shown here is derived from an EMBL/GenBank/DDBJ whole genome shotgun (WGS) entry which is preliminary data.</text>
</comment>
<proteinExistence type="predicted"/>